<sequence length="205" mass="24087">MIQIIKKTNFFHQVFSYFHKFRYPILLFGLGIWILSPILGIIPLLLFSQIQVSRLFTKNKPKQNISILTFLSLFIVLFTITITASTYEVISDLQVYVQVYEALGNQPFFEYMNVMRMEPVTFIIPNFIKLVFNGNAYSFILVQALTMNLAFMLIAIRFLPSYYPTIILLNITSASYFTQMFLMRQFYALIFLVLFIYTRSYALTE</sequence>
<feature type="transmembrane region" description="Helical" evidence="1">
    <location>
        <begin position="25"/>
        <end position="47"/>
    </location>
</feature>
<dbReference type="EMBL" id="CP063311">
    <property type="protein sequence ID" value="QOV21574.1"/>
    <property type="molecule type" value="Genomic_DNA"/>
</dbReference>
<feature type="transmembrane region" description="Helical" evidence="1">
    <location>
        <begin position="181"/>
        <end position="202"/>
    </location>
</feature>
<dbReference type="AlphaFoldDB" id="A0A7U3NLK9"/>
<reference evidence="3" key="1">
    <citation type="submission" date="2020-10" db="EMBL/GenBank/DDBJ databases">
        <title>Genome-based taxonomic classification of the species Anabaenopsis elenkinii.</title>
        <authorList>
            <person name="Delbaje E."/>
            <person name="Andreote A.P.D."/>
            <person name="Pellegrinetti T.A."/>
            <person name="Cruz R.B."/>
            <person name="Branco L.H.Z."/>
            <person name="Fiore M.F."/>
        </authorList>
    </citation>
    <scope>NUCLEOTIDE SEQUENCE [LARGE SCALE GENOMIC DNA]</scope>
    <source>
        <strain evidence="3">CCIBt3563</strain>
    </source>
</reference>
<keyword evidence="3" id="KW-1185">Reference proteome</keyword>
<name>A0A7U3NLK9_9CYAN</name>
<accession>A0A7U3NLK9</accession>
<dbReference type="Proteomes" id="UP000593846">
    <property type="component" value="Chromosome"/>
</dbReference>
<feature type="transmembrane region" description="Helical" evidence="1">
    <location>
        <begin position="67"/>
        <end position="87"/>
    </location>
</feature>
<proteinExistence type="predicted"/>
<keyword evidence="1" id="KW-0472">Membrane</keyword>
<evidence type="ECO:0000313" key="2">
    <source>
        <dbReference type="EMBL" id="QOV21574.1"/>
    </source>
</evidence>
<organism evidence="2 3">
    <name type="scientific">Anabaenopsis elenkinii CCIBt3563</name>
    <dbReference type="NCBI Taxonomy" id="2779889"/>
    <lineage>
        <taxon>Bacteria</taxon>
        <taxon>Bacillati</taxon>
        <taxon>Cyanobacteriota</taxon>
        <taxon>Cyanophyceae</taxon>
        <taxon>Nostocales</taxon>
        <taxon>Nodulariaceae</taxon>
        <taxon>Anabaenopsis</taxon>
    </lineage>
</organism>
<dbReference type="KEGG" id="aee:IM676_12555"/>
<evidence type="ECO:0000256" key="1">
    <source>
        <dbReference type="SAM" id="Phobius"/>
    </source>
</evidence>
<protein>
    <submittedName>
        <fullName evidence="2">EpsG family protein</fullName>
    </submittedName>
</protein>
<gene>
    <name evidence="2" type="ORF">IM676_12555</name>
</gene>
<keyword evidence="1" id="KW-1133">Transmembrane helix</keyword>
<keyword evidence="1" id="KW-0812">Transmembrane</keyword>
<feature type="transmembrane region" description="Helical" evidence="1">
    <location>
        <begin position="136"/>
        <end position="160"/>
    </location>
</feature>
<evidence type="ECO:0000313" key="3">
    <source>
        <dbReference type="Proteomes" id="UP000593846"/>
    </source>
</evidence>